<dbReference type="InParanoid" id="A0A263D5J5"/>
<feature type="transmembrane region" description="Helical" evidence="7">
    <location>
        <begin position="399"/>
        <end position="421"/>
    </location>
</feature>
<dbReference type="InterPro" id="IPR003838">
    <property type="entry name" value="ABC3_permease_C"/>
</dbReference>
<evidence type="ECO:0000313" key="10">
    <source>
        <dbReference type="Proteomes" id="UP000242444"/>
    </source>
</evidence>
<keyword evidence="3 7" id="KW-0812">Transmembrane</keyword>
<proteinExistence type="inferred from homology"/>
<sequence>MRGFGLAMKVLRVDRRARTSAILTGVGVAMATALVLLLASLPFAAQARAERSIWQQDYGPSEAQATLSVAYSSDYSGDEEITRLDVAPIQDASTVELPAGLPKLPGPGEVLVSPALAERMQSLPGSQLADRFNGEVAGTIGPEALEFPEQLAAVVGHTPDTISATATNVDGFTTGPVYADGFLELLAGVGLVVLVVPSLVLAASAARLTAARRERRLAAMRLAGATPRQVVSAVSAETGIAAVGGTLLGLAISPGLRWLATFVPWEGGTWLLSDFTPPLPLTIFALIATPILVLMAAVIGLRKVVYTPLGATARTAPKPLHWWRLLALPVAIGGFFLAVGNSSGDSGPIVALIGLAAMIASAALVGPWLTSAVGRVFVRVWRRPAGLLAGRRLTDDPKGAYRASAGVVLAVFAGSMALTLLPTFEAQAGGGPLFKDEVLYVESITEGADAAAERANAELARYGQVERVRAVPTVYVRDGDRNTQALVADCNTAAELTRFDTTSMCASGPGVYSGRQLDAGALSATTDSTAPGVPFAPGTLAKTLPAEDQDLANRLIVDPAVLPAGVVPQSAMLAVPASGESRDVVRTALAGAVDGAQVESREILLAGQQTTLADLRRVTVIGLGAAALLAGCSAAIATAGSVMDRRRTFGTLLAAGTPVRTLARALRTEAALPAIVATVGAGGVGILAAIGLLQTAEEGGPVLTPWVLAPIVLGAGVAVFAAAVCRPALKRVQTEPLADE</sequence>
<dbReference type="GO" id="GO:0022857">
    <property type="term" value="F:transmembrane transporter activity"/>
    <property type="evidence" value="ECO:0007669"/>
    <property type="project" value="TreeGrafter"/>
</dbReference>
<feature type="domain" description="ABC3 transporter permease C-terminal" evidence="8">
    <location>
        <begin position="623"/>
        <end position="735"/>
    </location>
</feature>
<dbReference type="AlphaFoldDB" id="A0A263D5J5"/>
<feature type="transmembrane region" description="Helical" evidence="7">
    <location>
        <begin position="185"/>
        <end position="209"/>
    </location>
</feature>
<organism evidence="9 10">
    <name type="scientific">Amycolatopsis antarctica</name>
    <dbReference type="NCBI Taxonomy" id="1854586"/>
    <lineage>
        <taxon>Bacteria</taxon>
        <taxon>Bacillati</taxon>
        <taxon>Actinomycetota</taxon>
        <taxon>Actinomycetes</taxon>
        <taxon>Pseudonocardiales</taxon>
        <taxon>Pseudonocardiaceae</taxon>
        <taxon>Amycolatopsis</taxon>
    </lineage>
</organism>
<protein>
    <submittedName>
        <fullName evidence="9">Permease</fullName>
    </submittedName>
</protein>
<gene>
    <name evidence="9" type="ORF">CFN78_14105</name>
</gene>
<keyword evidence="2" id="KW-1003">Cell membrane</keyword>
<name>A0A263D5J5_9PSEU</name>
<accession>A0A263D5J5</accession>
<feature type="transmembrane region" description="Helical" evidence="7">
    <location>
        <begin position="705"/>
        <end position="725"/>
    </location>
</feature>
<keyword evidence="4 7" id="KW-1133">Transmembrane helix</keyword>
<dbReference type="PANTHER" id="PTHR30572">
    <property type="entry name" value="MEMBRANE COMPONENT OF TRANSPORTER-RELATED"/>
    <property type="match status" value="1"/>
</dbReference>
<dbReference type="EMBL" id="NKYE01000007">
    <property type="protein sequence ID" value="OZM72746.1"/>
    <property type="molecule type" value="Genomic_DNA"/>
</dbReference>
<feature type="transmembrane region" description="Helical" evidence="7">
    <location>
        <begin position="230"/>
        <end position="259"/>
    </location>
</feature>
<dbReference type="RefSeq" id="WP_094863223.1">
    <property type="nucleotide sequence ID" value="NZ_NKYE01000007.1"/>
</dbReference>
<dbReference type="OrthoDB" id="4871813at2"/>
<comment type="similarity">
    <text evidence="6">Belongs to the ABC-4 integral membrane protein family.</text>
</comment>
<dbReference type="InterPro" id="IPR050250">
    <property type="entry name" value="Macrolide_Exporter_MacB"/>
</dbReference>
<dbReference type="Pfam" id="PF02687">
    <property type="entry name" value="FtsX"/>
    <property type="match status" value="2"/>
</dbReference>
<evidence type="ECO:0000256" key="7">
    <source>
        <dbReference type="SAM" id="Phobius"/>
    </source>
</evidence>
<feature type="domain" description="ABC3 transporter permease C-terminal" evidence="8">
    <location>
        <begin position="191"/>
        <end position="300"/>
    </location>
</feature>
<comment type="subcellular location">
    <subcellularLocation>
        <location evidence="1">Cell membrane</location>
        <topology evidence="1">Multi-pass membrane protein</topology>
    </subcellularLocation>
</comment>
<reference evidence="9 10" key="1">
    <citation type="submission" date="2017-07" db="EMBL/GenBank/DDBJ databases">
        <title>Amycolatopsis antarcticus sp. nov., isolated from the surface of an Antarcticus brown macroalga.</title>
        <authorList>
            <person name="Wang J."/>
            <person name="Leiva S."/>
            <person name="Huang J."/>
            <person name="Huang Y."/>
        </authorList>
    </citation>
    <scope>NUCLEOTIDE SEQUENCE [LARGE SCALE GENOMIC DNA]</scope>
    <source>
        <strain evidence="9 10">AU-G6</strain>
    </source>
</reference>
<evidence type="ECO:0000256" key="6">
    <source>
        <dbReference type="ARBA" id="ARBA00038076"/>
    </source>
</evidence>
<dbReference type="PANTHER" id="PTHR30572:SF4">
    <property type="entry name" value="ABC TRANSPORTER PERMEASE YTRF"/>
    <property type="match status" value="1"/>
</dbReference>
<evidence type="ECO:0000259" key="8">
    <source>
        <dbReference type="Pfam" id="PF02687"/>
    </source>
</evidence>
<evidence type="ECO:0000313" key="9">
    <source>
        <dbReference type="EMBL" id="OZM72746.1"/>
    </source>
</evidence>
<evidence type="ECO:0000256" key="4">
    <source>
        <dbReference type="ARBA" id="ARBA00022989"/>
    </source>
</evidence>
<evidence type="ECO:0000256" key="2">
    <source>
        <dbReference type="ARBA" id="ARBA00022475"/>
    </source>
</evidence>
<keyword evidence="5 7" id="KW-0472">Membrane</keyword>
<comment type="caution">
    <text evidence="9">The sequence shown here is derived from an EMBL/GenBank/DDBJ whole genome shotgun (WGS) entry which is preliminary data.</text>
</comment>
<evidence type="ECO:0000256" key="5">
    <source>
        <dbReference type="ARBA" id="ARBA00023136"/>
    </source>
</evidence>
<feature type="transmembrane region" description="Helical" evidence="7">
    <location>
        <begin position="21"/>
        <end position="45"/>
    </location>
</feature>
<feature type="transmembrane region" description="Helical" evidence="7">
    <location>
        <begin position="279"/>
        <end position="301"/>
    </location>
</feature>
<evidence type="ECO:0000256" key="1">
    <source>
        <dbReference type="ARBA" id="ARBA00004651"/>
    </source>
</evidence>
<feature type="transmembrane region" description="Helical" evidence="7">
    <location>
        <begin position="349"/>
        <end position="378"/>
    </location>
</feature>
<feature type="transmembrane region" description="Helical" evidence="7">
    <location>
        <begin position="322"/>
        <end position="343"/>
    </location>
</feature>
<dbReference type="GO" id="GO:0005886">
    <property type="term" value="C:plasma membrane"/>
    <property type="evidence" value="ECO:0007669"/>
    <property type="project" value="UniProtKB-SubCell"/>
</dbReference>
<keyword evidence="10" id="KW-1185">Reference proteome</keyword>
<evidence type="ECO:0000256" key="3">
    <source>
        <dbReference type="ARBA" id="ARBA00022692"/>
    </source>
</evidence>
<feature type="transmembrane region" description="Helical" evidence="7">
    <location>
        <begin position="618"/>
        <end position="639"/>
    </location>
</feature>
<dbReference type="Proteomes" id="UP000242444">
    <property type="component" value="Unassembled WGS sequence"/>
</dbReference>
<feature type="transmembrane region" description="Helical" evidence="7">
    <location>
        <begin position="670"/>
        <end position="693"/>
    </location>
</feature>